<dbReference type="RefSeq" id="WP_212555357.1">
    <property type="nucleotide sequence ID" value="NZ_JAGXOE010000142.1"/>
</dbReference>
<keyword evidence="1" id="KW-0472">Membrane</keyword>
<evidence type="ECO:0000313" key="2">
    <source>
        <dbReference type="EMBL" id="MBS4104298.1"/>
    </source>
</evidence>
<proteinExistence type="predicted"/>
<keyword evidence="1" id="KW-1133">Transmembrane helix</keyword>
<accession>A0ABS5NK55</accession>
<dbReference type="EMBL" id="JAGXOE010000142">
    <property type="protein sequence ID" value="MBS4104298.1"/>
    <property type="molecule type" value="Genomic_DNA"/>
</dbReference>
<organism evidence="2 3">
    <name type="scientific">Tsukamurella paurometabola</name>
    <name type="common">Corynebacterium paurometabolum</name>
    <dbReference type="NCBI Taxonomy" id="2061"/>
    <lineage>
        <taxon>Bacteria</taxon>
        <taxon>Bacillati</taxon>
        <taxon>Actinomycetota</taxon>
        <taxon>Actinomycetes</taxon>
        <taxon>Mycobacteriales</taxon>
        <taxon>Tsukamurellaceae</taxon>
        <taxon>Tsukamurella</taxon>
    </lineage>
</organism>
<gene>
    <name evidence="2" type="ORF">KFZ73_24085</name>
</gene>
<feature type="transmembrane region" description="Helical" evidence="1">
    <location>
        <begin position="80"/>
        <end position="104"/>
    </location>
</feature>
<evidence type="ECO:0000256" key="1">
    <source>
        <dbReference type="SAM" id="Phobius"/>
    </source>
</evidence>
<name>A0ABS5NK55_TSUPA</name>
<dbReference type="Proteomes" id="UP000676853">
    <property type="component" value="Unassembled WGS sequence"/>
</dbReference>
<evidence type="ECO:0000313" key="3">
    <source>
        <dbReference type="Proteomes" id="UP000676853"/>
    </source>
</evidence>
<reference evidence="2 3" key="1">
    <citation type="submission" date="2021-04" db="EMBL/GenBank/DDBJ databases">
        <title>Whole genome sequence analysis of a thiophenic sulfur metabolizing bacteria.</title>
        <authorList>
            <person name="Akhtar N."/>
            <person name="Akram J."/>
            <person name="Aslam A."/>
        </authorList>
    </citation>
    <scope>NUCLEOTIDE SEQUENCE [LARGE SCALE GENOMIC DNA]</scope>
    <source>
        <strain evidence="2 3">3OW</strain>
    </source>
</reference>
<keyword evidence="3" id="KW-1185">Reference proteome</keyword>
<comment type="caution">
    <text evidence="2">The sequence shown here is derived from an EMBL/GenBank/DDBJ whole genome shotgun (WGS) entry which is preliminary data.</text>
</comment>
<feature type="transmembrane region" description="Helical" evidence="1">
    <location>
        <begin position="116"/>
        <end position="141"/>
    </location>
</feature>
<feature type="transmembrane region" description="Helical" evidence="1">
    <location>
        <begin position="37"/>
        <end position="59"/>
    </location>
</feature>
<keyword evidence="1" id="KW-0812">Transmembrane</keyword>
<sequence length="239" mass="25984">MVLALFGSALLLVLHASLSVGLWLCADREIDWWIEVFGALFFAVCAALFGREALHLPVATRNALRIRDAVEVRGRLTPQFLLVAAGAIVLTLVDAILSIGVALAPFGFDVGSRDEALNALLMVGFLLMFNAVLAGYAVGVLRASRIVLISLSPAGLSVATSGGAPTLTPWDEVEWFSRSVESTFFPGGPGDVDHHFTWRFGDISVRTPIDLRPDVIDIDRELRRLAPRLFTTKDETGRR</sequence>
<protein>
    <submittedName>
        <fullName evidence="2">Uncharacterized protein</fullName>
    </submittedName>
</protein>